<dbReference type="Proteomes" id="UP001412239">
    <property type="component" value="Unassembled WGS sequence"/>
</dbReference>
<accession>A0A292PTC9</accession>
<feature type="region of interest" description="Disordered" evidence="1">
    <location>
        <begin position="84"/>
        <end position="113"/>
    </location>
</feature>
<dbReference type="EMBL" id="LN891038">
    <property type="protein sequence ID" value="CUS10809.1"/>
    <property type="molecule type" value="Genomic_DNA"/>
</dbReference>
<organism evidence="2 3">
    <name type="scientific">Tuber aestivum</name>
    <name type="common">summer truffle</name>
    <dbReference type="NCBI Taxonomy" id="59557"/>
    <lineage>
        <taxon>Eukaryota</taxon>
        <taxon>Fungi</taxon>
        <taxon>Dikarya</taxon>
        <taxon>Ascomycota</taxon>
        <taxon>Pezizomycotina</taxon>
        <taxon>Pezizomycetes</taxon>
        <taxon>Pezizales</taxon>
        <taxon>Tuberaceae</taxon>
        <taxon>Tuber</taxon>
    </lineage>
</organism>
<gene>
    <name evidence="2" type="ORF">GSTUAT00005082001</name>
</gene>
<protein>
    <submittedName>
        <fullName evidence="2">Uncharacterized protein</fullName>
    </submittedName>
</protein>
<name>A0A292PTC9_9PEZI</name>
<feature type="compositionally biased region" description="Basic residues" evidence="1">
    <location>
        <begin position="84"/>
        <end position="93"/>
    </location>
</feature>
<dbReference type="AlphaFoldDB" id="A0A292PTC9"/>
<evidence type="ECO:0000313" key="2">
    <source>
        <dbReference type="EMBL" id="CUS10809.1"/>
    </source>
</evidence>
<keyword evidence="3" id="KW-1185">Reference proteome</keyword>
<evidence type="ECO:0000256" key="1">
    <source>
        <dbReference type="SAM" id="MobiDB-lite"/>
    </source>
</evidence>
<proteinExistence type="predicted"/>
<evidence type="ECO:0000313" key="3">
    <source>
        <dbReference type="Proteomes" id="UP001412239"/>
    </source>
</evidence>
<reference evidence="2" key="1">
    <citation type="submission" date="2015-10" db="EMBL/GenBank/DDBJ databases">
        <authorList>
            <person name="Regsiter A."/>
            <person name="william w."/>
        </authorList>
    </citation>
    <scope>NUCLEOTIDE SEQUENCE</scope>
    <source>
        <strain evidence="2">Montdore</strain>
    </source>
</reference>
<sequence length="130" mass="15149">MLLLFSPTVPHQFRGDFQVSWSGYQTRSPTNHPFIYITDYQCLRNLIIVVVIIKVWTPHNVPSFLSKKIVQHCGPSRLTKKRWWSGKGRKRKAFGPSFNNPRPNPSRSPPAPFHSFTCSRRMLPVILDRF</sequence>
<feature type="compositionally biased region" description="Pro residues" evidence="1">
    <location>
        <begin position="102"/>
        <end position="112"/>
    </location>
</feature>